<comment type="caution">
    <text evidence="2">The sequence shown here is derived from an EMBL/GenBank/DDBJ whole genome shotgun (WGS) entry which is preliminary data.</text>
</comment>
<evidence type="ECO:0000313" key="2">
    <source>
        <dbReference type="EMBL" id="HGQ65108.1"/>
    </source>
</evidence>
<evidence type="ECO:0000313" key="1">
    <source>
        <dbReference type="EMBL" id="HGQ36589.1"/>
    </source>
</evidence>
<dbReference type="AlphaFoldDB" id="A0A7C4NNS0"/>
<proteinExistence type="predicted"/>
<dbReference type="Gene3D" id="3.20.20.80">
    <property type="entry name" value="Glycosidases"/>
    <property type="match status" value="1"/>
</dbReference>
<evidence type="ECO:0008006" key="3">
    <source>
        <dbReference type="Google" id="ProtNLM"/>
    </source>
</evidence>
<reference evidence="2" key="1">
    <citation type="journal article" date="2020" name="mSystems">
        <title>Genome- and Community-Level Interaction Insights into Carbon Utilization and Element Cycling Functions of Hydrothermarchaeota in Hydrothermal Sediment.</title>
        <authorList>
            <person name="Zhou Z."/>
            <person name="Liu Y."/>
            <person name="Xu W."/>
            <person name="Pan J."/>
            <person name="Luo Z.H."/>
            <person name="Li M."/>
        </authorList>
    </citation>
    <scope>NUCLEOTIDE SEQUENCE [LARGE SCALE GENOMIC DNA]</scope>
    <source>
        <strain evidence="2">SpSt-637</strain>
        <strain evidence="1">SpSt-667</strain>
    </source>
</reference>
<gene>
    <name evidence="2" type="ORF">ENU08_07685</name>
    <name evidence="1" type="ORF">ENU41_07970</name>
</gene>
<dbReference type="SUPFAM" id="SSF51445">
    <property type="entry name" value="(Trans)glycosidases"/>
    <property type="match status" value="1"/>
</dbReference>
<accession>A0A7C4NNS0</accession>
<dbReference type="EMBL" id="DTCK01000042">
    <property type="protein sequence ID" value="HGQ36589.1"/>
    <property type="molecule type" value="Genomic_DNA"/>
</dbReference>
<name>A0A7C4NNS0_9CREN</name>
<dbReference type="InterPro" id="IPR017853">
    <property type="entry name" value="GH"/>
</dbReference>
<sequence length="815" mass="91651">MNRLAPLIALGVVVGVLLGILLAPYVGVGTRATTITLATTITKPEPYYVTQTIISHIVTTTTATTEVRTTTTATLPITITLKETATQIVASEGSLIPAEQKLFEFVLPWNDTATSSFDLSKYLHKPAGRYGHVYVGPDGHLYVGDQRIKFLGVSIVASSAFSPPSVVDEFVERLAKYGINLIRLHALDAHWTSRNIFEIGTTRKLDSERLSRLDYLIYKLKENGIYVNINLMCYRSYTSADGLPKEADNMQVKDKHLLPFFYEPAKELVKEFSKQLLTHVNPYTGLSYAEDPAVAFIEILNEYGMLFGWLDGAVDRLPSIFKAELQKKWNEYLRQKYVITENLRKAWGALNPDENLEQGTVRIFTSSEYRARSVAAQKDWVEFLWRLEYNFFIEMYKYLKEELKVKALVVGTQVVFGGTPNIQQLLDLIDTHHYWRYPVGSGSDFYVVNDAMVNSPTGNTIISIAYRRVYGKPFMISEYNHPAPNMYRSEAMIFLPAFGAYQDWDAIVFYSYGDAGGSFVFNSMRMRSTLDIDQDPARWALMVTAYMMFMRGDVQPAKQWVAVDFPKDLEIELVRNGRASVWNLPHGTMVSPEYIPLLRGVGLVTSNRTKPTNAVAPANVVAPREQLYVSDTGEIIWDCKEIDRCVFIVNTSRSKVVTGFIGGRKIDLGNVFIEVKSTLLNGWATIALHVLEGEDFANAKKVLVIAIGSVFNTNMMIYEYTSRSLLFQAATNLTSIPNIYGLRISTLGNWGKPPTIVEGINAVIGVKTSGEVIAYSLDELGMPKSRVTIERKEGYRAVTISNIYGTIWYEVNIIR</sequence>
<organism evidence="2">
    <name type="scientific">Ignisphaera aggregans</name>
    <dbReference type="NCBI Taxonomy" id="334771"/>
    <lineage>
        <taxon>Archaea</taxon>
        <taxon>Thermoproteota</taxon>
        <taxon>Thermoprotei</taxon>
        <taxon>Desulfurococcales</taxon>
        <taxon>Desulfurococcaceae</taxon>
        <taxon>Ignisphaera</taxon>
    </lineage>
</organism>
<dbReference type="EMBL" id="DTBD01000070">
    <property type="protein sequence ID" value="HGQ65108.1"/>
    <property type="molecule type" value="Genomic_DNA"/>
</dbReference>
<protein>
    <recommendedName>
        <fullName evidence="3">Glycoside hydrolase family 42 N-terminal domain-containing protein</fullName>
    </recommendedName>
</protein>